<comment type="pathway">
    <text evidence="7">Carbohydrate degradation; 2-deoxy-D-ribose 1-phosphate degradation; D-glyceraldehyde 3-phosphate and acetaldehyde from 2-deoxy-alpha-D-ribose 1-phosphate: step 2/2.</text>
</comment>
<comment type="catalytic activity">
    <reaction evidence="5 7">
        <text>2-deoxy-D-ribose 5-phosphate = D-glyceraldehyde 3-phosphate + acetaldehyde</text>
        <dbReference type="Rhea" id="RHEA:12821"/>
        <dbReference type="ChEBI" id="CHEBI:15343"/>
        <dbReference type="ChEBI" id="CHEBI:59776"/>
        <dbReference type="ChEBI" id="CHEBI:62877"/>
        <dbReference type="EC" id="4.1.2.4"/>
    </reaction>
</comment>
<protein>
    <recommendedName>
        <fullName evidence="7">Deoxyribose-phosphate aldolase</fullName>
        <shortName evidence="7">DERA</shortName>
        <ecNumber evidence="7">4.1.2.4</ecNumber>
    </recommendedName>
    <alternativeName>
        <fullName evidence="7">2-deoxy-D-ribose 5-phosphate aldolase</fullName>
    </alternativeName>
    <alternativeName>
        <fullName evidence="7">Phosphodeoxyriboaldolase</fullName>
        <shortName evidence="7">Deoxyriboaldolase</shortName>
    </alternativeName>
</protein>
<evidence type="ECO:0000256" key="7">
    <source>
        <dbReference type="HAMAP-Rule" id="MF_00114"/>
    </source>
</evidence>
<comment type="subcellular location">
    <subcellularLocation>
        <location evidence="7">Cytoplasm</location>
    </subcellularLocation>
</comment>
<keyword evidence="9" id="KW-1185">Reference proteome</keyword>
<evidence type="ECO:0000256" key="6">
    <source>
        <dbReference type="ARBA" id="ARBA00056337"/>
    </source>
</evidence>
<evidence type="ECO:0000313" key="8">
    <source>
        <dbReference type="EMBL" id="KRM01935.1"/>
    </source>
</evidence>
<evidence type="ECO:0000256" key="3">
    <source>
        <dbReference type="ARBA" id="ARBA00023239"/>
    </source>
</evidence>
<gene>
    <name evidence="7" type="primary">deoC</name>
    <name evidence="8" type="ORF">FC60_GL000418</name>
</gene>
<dbReference type="InterPro" id="IPR013785">
    <property type="entry name" value="Aldolase_TIM"/>
</dbReference>
<comment type="similarity">
    <text evidence="1 7">Belongs to the DeoC/FbaB aldolase family. DeoC type 1 subfamily.</text>
</comment>
<dbReference type="SMART" id="SM01133">
    <property type="entry name" value="DeoC"/>
    <property type="match status" value="1"/>
</dbReference>
<keyword evidence="4 7" id="KW-0704">Schiff base</keyword>
<dbReference type="Gene3D" id="3.20.20.70">
    <property type="entry name" value="Aldolase class I"/>
    <property type="match status" value="1"/>
</dbReference>
<keyword evidence="2 7" id="KW-0963">Cytoplasm</keyword>
<dbReference type="GO" id="GO:0006018">
    <property type="term" value="P:2-deoxyribose 1-phosphate catabolic process"/>
    <property type="evidence" value="ECO:0007669"/>
    <property type="project" value="UniProtKB-UniRule"/>
</dbReference>
<dbReference type="InterPro" id="IPR002915">
    <property type="entry name" value="DeoC/FbaB/LacD_aldolase"/>
</dbReference>
<dbReference type="GO" id="GO:0004139">
    <property type="term" value="F:deoxyribose-phosphate aldolase activity"/>
    <property type="evidence" value="ECO:0007669"/>
    <property type="project" value="UniProtKB-UniRule"/>
</dbReference>
<dbReference type="HAMAP" id="MF_00114">
    <property type="entry name" value="DeoC_type1"/>
    <property type="match status" value="1"/>
</dbReference>
<evidence type="ECO:0000313" key="9">
    <source>
        <dbReference type="Proteomes" id="UP000051739"/>
    </source>
</evidence>
<dbReference type="Proteomes" id="UP000051739">
    <property type="component" value="Unassembled WGS sequence"/>
</dbReference>
<evidence type="ECO:0000256" key="5">
    <source>
        <dbReference type="ARBA" id="ARBA00048791"/>
    </source>
</evidence>
<proteinExistence type="inferred from homology"/>
<dbReference type="EC" id="4.1.2.4" evidence="7"/>
<organism evidence="8 9">
    <name type="scientific">Limosilactobacillus gastricus DSM 16045</name>
    <dbReference type="NCBI Taxonomy" id="1423749"/>
    <lineage>
        <taxon>Bacteria</taxon>
        <taxon>Bacillati</taxon>
        <taxon>Bacillota</taxon>
        <taxon>Bacilli</taxon>
        <taxon>Lactobacillales</taxon>
        <taxon>Lactobacillaceae</taxon>
        <taxon>Limosilactobacillus</taxon>
    </lineage>
</organism>
<accession>A0A0R1V8V5</accession>
<keyword evidence="3 7" id="KW-0456">Lyase</keyword>
<dbReference type="GO" id="GO:0009264">
    <property type="term" value="P:deoxyribonucleotide catabolic process"/>
    <property type="evidence" value="ECO:0007669"/>
    <property type="project" value="UniProtKB-UniRule"/>
</dbReference>
<dbReference type="Pfam" id="PF01791">
    <property type="entry name" value="DeoC"/>
    <property type="match status" value="1"/>
</dbReference>
<dbReference type="PIRSF" id="PIRSF001357">
    <property type="entry name" value="DeoC"/>
    <property type="match status" value="1"/>
</dbReference>
<dbReference type="PANTHER" id="PTHR10889">
    <property type="entry name" value="DEOXYRIBOSE-PHOSPHATE ALDOLASE"/>
    <property type="match status" value="1"/>
</dbReference>
<reference evidence="8 9" key="1">
    <citation type="journal article" date="2015" name="Genome Announc.">
        <title>Expanding the biotechnology potential of lactobacilli through comparative genomics of 213 strains and associated genera.</title>
        <authorList>
            <person name="Sun Z."/>
            <person name="Harris H.M."/>
            <person name="McCann A."/>
            <person name="Guo C."/>
            <person name="Argimon S."/>
            <person name="Zhang W."/>
            <person name="Yang X."/>
            <person name="Jeffery I.B."/>
            <person name="Cooney J.C."/>
            <person name="Kagawa T.F."/>
            <person name="Liu W."/>
            <person name="Song Y."/>
            <person name="Salvetti E."/>
            <person name="Wrobel A."/>
            <person name="Rasinkangas P."/>
            <person name="Parkhill J."/>
            <person name="Rea M.C."/>
            <person name="O'Sullivan O."/>
            <person name="Ritari J."/>
            <person name="Douillard F.P."/>
            <person name="Paul Ross R."/>
            <person name="Yang R."/>
            <person name="Briner A.E."/>
            <person name="Felis G.E."/>
            <person name="de Vos W.M."/>
            <person name="Barrangou R."/>
            <person name="Klaenhammer T.R."/>
            <person name="Caufield P.W."/>
            <person name="Cui Y."/>
            <person name="Zhang H."/>
            <person name="O'Toole P.W."/>
        </authorList>
    </citation>
    <scope>NUCLEOTIDE SEQUENCE [LARGE SCALE GENOMIC DNA]</scope>
    <source>
        <strain evidence="8 9">DSM 16045</strain>
    </source>
</reference>
<name>A0A0R1V8V5_9LACO</name>
<feature type="active site" description="Proton donor/acceptor" evidence="7">
    <location>
        <position position="183"/>
    </location>
</feature>
<sequence>MEFNSLIDHTLLAPDATADQIDRVIQEAQDHHFHTVMVNPYWVKKVHQDLVNSDVLTACVIGFPLGANTTRVKLFEAQDALENGADELDMVMNIGEFKAGHDQIVKADIQAVVDAGHRVHKVVKVIIETCLLTDDEISRAAQLVASTGADFVKTSTGFSKQGATVQAVKLMHKAVKGTATAVKASGGIHNSTDAQAMVDAGATRLGVSHSLAVIGEKAGD</sequence>
<dbReference type="PATRIC" id="fig|1423749.3.peg.420"/>
<dbReference type="InterPro" id="IPR028581">
    <property type="entry name" value="DeoC_typeI"/>
</dbReference>
<evidence type="ECO:0000256" key="4">
    <source>
        <dbReference type="ARBA" id="ARBA00023270"/>
    </source>
</evidence>
<dbReference type="NCBIfam" id="TIGR00126">
    <property type="entry name" value="deoC"/>
    <property type="match status" value="1"/>
</dbReference>
<dbReference type="RefSeq" id="WP_056937473.1">
    <property type="nucleotide sequence ID" value="NZ_AZFN01000014.1"/>
</dbReference>
<dbReference type="FunFam" id="3.20.20.70:FF:000044">
    <property type="entry name" value="Deoxyribose-phosphate aldolase"/>
    <property type="match status" value="1"/>
</dbReference>
<comment type="function">
    <text evidence="6 7">Catalyzes a reversible aldol reaction between acetaldehyde and D-glyceraldehyde 3-phosphate to generate 2-deoxy-D-ribose 5-phosphate.</text>
</comment>
<evidence type="ECO:0000256" key="2">
    <source>
        <dbReference type="ARBA" id="ARBA00022490"/>
    </source>
</evidence>
<dbReference type="PANTHER" id="PTHR10889:SF1">
    <property type="entry name" value="DEOXYRIBOSE-PHOSPHATE ALDOLASE"/>
    <property type="match status" value="1"/>
</dbReference>
<dbReference type="CDD" id="cd00959">
    <property type="entry name" value="DeoC"/>
    <property type="match status" value="1"/>
</dbReference>
<feature type="active site" description="Schiff-base intermediate with acetaldehyde" evidence="7">
    <location>
        <position position="153"/>
    </location>
</feature>
<dbReference type="InterPro" id="IPR011343">
    <property type="entry name" value="DeoC"/>
</dbReference>
<feature type="active site" description="Proton donor/acceptor" evidence="7">
    <location>
        <position position="89"/>
    </location>
</feature>
<dbReference type="EMBL" id="AZFN01000014">
    <property type="protein sequence ID" value="KRM01935.1"/>
    <property type="molecule type" value="Genomic_DNA"/>
</dbReference>
<evidence type="ECO:0000256" key="1">
    <source>
        <dbReference type="ARBA" id="ARBA00010936"/>
    </source>
</evidence>
<dbReference type="SUPFAM" id="SSF51569">
    <property type="entry name" value="Aldolase"/>
    <property type="match status" value="1"/>
</dbReference>
<dbReference type="UniPathway" id="UPA00002">
    <property type="reaction ID" value="UER00468"/>
</dbReference>
<dbReference type="AlphaFoldDB" id="A0A0R1V8V5"/>
<dbReference type="GO" id="GO:0016052">
    <property type="term" value="P:carbohydrate catabolic process"/>
    <property type="evidence" value="ECO:0007669"/>
    <property type="project" value="TreeGrafter"/>
</dbReference>
<comment type="caution">
    <text evidence="8">The sequence shown here is derived from an EMBL/GenBank/DDBJ whole genome shotgun (WGS) entry which is preliminary data.</text>
</comment>
<dbReference type="GO" id="GO:0005737">
    <property type="term" value="C:cytoplasm"/>
    <property type="evidence" value="ECO:0007669"/>
    <property type="project" value="UniProtKB-SubCell"/>
</dbReference>